<dbReference type="GO" id="GO:0016020">
    <property type="term" value="C:membrane"/>
    <property type="evidence" value="ECO:0007669"/>
    <property type="project" value="UniProtKB-SubCell"/>
</dbReference>
<name>A0A0D3ICP4_EMIH1</name>
<dbReference type="PANTHER" id="PTHR24002">
    <property type="entry name" value="SOLUTE CARRIER FAMILY 22 MEMBER 18"/>
    <property type="match status" value="1"/>
</dbReference>
<dbReference type="SUPFAM" id="SSF103473">
    <property type="entry name" value="MFS general substrate transporter"/>
    <property type="match status" value="1"/>
</dbReference>
<keyword evidence="2 5" id="KW-0812">Transmembrane</keyword>
<comment type="subcellular location">
    <subcellularLocation>
        <location evidence="1">Membrane</location>
        <topology evidence="1">Multi-pass membrane protein</topology>
    </subcellularLocation>
</comment>
<dbReference type="STRING" id="2903.R1F9F8"/>
<dbReference type="PaxDb" id="2903-EOD09029"/>
<evidence type="ECO:0000313" key="8">
    <source>
        <dbReference type="Proteomes" id="UP000013827"/>
    </source>
</evidence>
<dbReference type="Gene3D" id="1.20.1250.20">
    <property type="entry name" value="MFS general substrate transporter like domains"/>
    <property type="match status" value="1"/>
</dbReference>
<keyword evidence="8" id="KW-1185">Reference proteome</keyword>
<dbReference type="PROSITE" id="PS50850">
    <property type="entry name" value="MFS"/>
    <property type="match status" value="1"/>
</dbReference>
<evidence type="ECO:0000256" key="4">
    <source>
        <dbReference type="ARBA" id="ARBA00023136"/>
    </source>
</evidence>
<dbReference type="InterPro" id="IPR001958">
    <property type="entry name" value="Tet-R_TetA/multi-R_MdtG-like"/>
</dbReference>
<evidence type="ECO:0000256" key="1">
    <source>
        <dbReference type="ARBA" id="ARBA00004141"/>
    </source>
</evidence>
<dbReference type="EnsemblProtists" id="EOD09029">
    <property type="protein sequence ID" value="EOD09029"/>
    <property type="gene ID" value="EMIHUDRAFT_105736"/>
</dbReference>
<sequence>MRPTPLLRLLDSPTNVLLLAVFVDMFGVALVLPNLPFLFAELGGTPESFGVLSSVYAIAQLTGGLVIGLVGDRRLGQKLSLQISFLGAALSYAVAGVATSLLLLVASRVIVGLAKQTMTCSTALLSSLTDEGGRTQALGRLSSTMALALSLGQALGGIIASRYGRRIPCLAAAALFAADIALVQLCLPHVAARGGKGGGESGGDGGRSGGGSLASYNQLLGLAVDWLLVGRLAASRGEGRLLCLCLCLATLNSLLESRHRALHLPVSAVLGRITKTCLASLFSKSVPAADQALVLSVLDIGNSAINVVAPLYGGSVVGRLGVASQPLLAAAHYALLLAPTALVVRRAESEAARRGGGAKPKEL</sequence>
<dbReference type="KEGG" id="ehx:EMIHUDRAFT_105736"/>
<dbReference type="KEGG" id="ehx:EMIHUDRAFT_110712"/>
<feature type="transmembrane region" description="Helical" evidence="5">
    <location>
        <begin position="51"/>
        <end position="71"/>
    </location>
</feature>
<protein>
    <recommendedName>
        <fullName evidence="6">Major facilitator superfamily (MFS) profile domain-containing protein</fullName>
    </recommendedName>
</protein>
<keyword evidence="4 5" id="KW-0472">Membrane</keyword>
<dbReference type="GO" id="GO:0005635">
    <property type="term" value="C:nuclear envelope"/>
    <property type="evidence" value="ECO:0007669"/>
    <property type="project" value="TreeGrafter"/>
</dbReference>
<evidence type="ECO:0000256" key="3">
    <source>
        <dbReference type="ARBA" id="ARBA00022989"/>
    </source>
</evidence>
<dbReference type="GeneID" id="17280886"/>
<dbReference type="RefSeq" id="XP_005761458.1">
    <property type="nucleotide sequence ID" value="XM_005761401.1"/>
</dbReference>
<evidence type="ECO:0000313" key="7">
    <source>
        <dbReference type="EnsemblProtists" id="EOD09029"/>
    </source>
</evidence>
<dbReference type="InterPro" id="IPR011701">
    <property type="entry name" value="MFS"/>
</dbReference>
<reference evidence="7" key="2">
    <citation type="submission" date="2024-10" db="UniProtKB">
        <authorList>
            <consortium name="EnsemblProtists"/>
        </authorList>
    </citation>
    <scope>IDENTIFICATION</scope>
</reference>
<dbReference type="GeneID" id="17255172"/>
<evidence type="ECO:0000256" key="5">
    <source>
        <dbReference type="SAM" id="Phobius"/>
    </source>
</evidence>
<dbReference type="AlphaFoldDB" id="A0A0D3ICP4"/>
<keyword evidence="3 5" id="KW-1133">Transmembrane helix</keyword>
<feature type="transmembrane region" description="Helical" evidence="5">
    <location>
        <begin position="16"/>
        <end position="39"/>
    </location>
</feature>
<accession>A0A0D3ICP4</accession>
<dbReference type="PANTHER" id="PTHR24002:SF3">
    <property type="entry name" value="SOLUTE CARRIER FAMILY 22 MEMBER 18"/>
    <property type="match status" value="1"/>
</dbReference>
<dbReference type="Pfam" id="PF07690">
    <property type="entry name" value="MFS_1"/>
    <property type="match status" value="1"/>
</dbReference>
<evidence type="ECO:0000256" key="2">
    <source>
        <dbReference type="ARBA" id="ARBA00022692"/>
    </source>
</evidence>
<dbReference type="HOGENOM" id="CLU_763830_0_0_1"/>
<feature type="domain" description="Major facilitator superfamily (MFS) profile" evidence="6">
    <location>
        <begin position="13"/>
        <end position="363"/>
    </location>
</feature>
<reference evidence="8" key="1">
    <citation type="journal article" date="2013" name="Nature">
        <title>Pan genome of the phytoplankton Emiliania underpins its global distribution.</title>
        <authorList>
            <person name="Read B.A."/>
            <person name="Kegel J."/>
            <person name="Klute M.J."/>
            <person name="Kuo A."/>
            <person name="Lefebvre S.C."/>
            <person name="Maumus F."/>
            <person name="Mayer C."/>
            <person name="Miller J."/>
            <person name="Monier A."/>
            <person name="Salamov A."/>
            <person name="Young J."/>
            <person name="Aguilar M."/>
            <person name="Claverie J.M."/>
            <person name="Frickenhaus S."/>
            <person name="Gonzalez K."/>
            <person name="Herman E.K."/>
            <person name="Lin Y.C."/>
            <person name="Napier J."/>
            <person name="Ogata H."/>
            <person name="Sarno A.F."/>
            <person name="Shmutz J."/>
            <person name="Schroeder D."/>
            <person name="de Vargas C."/>
            <person name="Verret F."/>
            <person name="von Dassow P."/>
            <person name="Valentin K."/>
            <person name="Van de Peer Y."/>
            <person name="Wheeler G."/>
            <person name="Dacks J.B."/>
            <person name="Delwiche C.F."/>
            <person name="Dyhrman S.T."/>
            <person name="Glockner G."/>
            <person name="John U."/>
            <person name="Richards T."/>
            <person name="Worden A.Z."/>
            <person name="Zhang X."/>
            <person name="Grigoriev I.V."/>
            <person name="Allen A.E."/>
            <person name="Bidle K."/>
            <person name="Borodovsky M."/>
            <person name="Bowler C."/>
            <person name="Brownlee C."/>
            <person name="Cock J.M."/>
            <person name="Elias M."/>
            <person name="Gladyshev V.N."/>
            <person name="Groth M."/>
            <person name="Guda C."/>
            <person name="Hadaegh A."/>
            <person name="Iglesias-Rodriguez M.D."/>
            <person name="Jenkins J."/>
            <person name="Jones B.M."/>
            <person name="Lawson T."/>
            <person name="Leese F."/>
            <person name="Lindquist E."/>
            <person name="Lobanov A."/>
            <person name="Lomsadze A."/>
            <person name="Malik S.B."/>
            <person name="Marsh M.E."/>
            <person name="Mackinder L."/>
            <person name="Mock T."/>
            <person name="Mueller-Roeber B."/>
            <person name="Pagarete A."/>
            <person name="Parker M."/>
            <person name="Probert I."/>
            <person name="Quesneville H."/>
            <person name="Raines C."/>
            <person name="Rensing S.A."/>
            <person name="Riano-Pachon D.M."/>
            <person name="Richier S."/>
            <person name="Rokitta S."/>
            <person name="Shiraiwa Y."/>
            <person name="Soanes D.M."/>
            <person name="van der Giezen M."/>
            <person name="Wahlund T.M."/>
            <person name="Williams B."/>
            <person name="Wilson W."/>
            <person name="Wolfe G."/>
            <person name="Wurch L.L."/>
        </authorList>
    </citation>
    <scope>NUCLEOTIDE SEQUENCE</scope>
</reference>
<dbReference type="GO" id="GO:0022857">
    <property type="term" value="F:transmembrane transporter activity"/>
    <property type="evidence" value="ECO:0007669"/>
    <property type="project" value="InterPro"/>
</dbReference>
<dbReference type="InterPro" id="IPR036259">
    <property type="entry name" value="MFS_trans_sf"/>
</dbReference>
<dbReference type="Proteomes" id="UP000013827">
    <property type="component" value="Unassembled WGS sequence"/>
</dbReference>
<organism evidence="7 8">
    <name type="scientific">Emiliania huxleyi (strain CCMP1516)</name>
    <dbReference type="NCBI Taxonomy" id="280463"/>
    <lineage>
        <taxon>Eukaryota</taxon>
        <taxon>Haptista</taxon>
        <taxon>Haptophyta</taxon>
        <taxon>Prymnesiophyceae</taxon>
        <taxon>Isochrysidales</taxon>
        <taxon>Noelaerhabdaceae</taxon>
        <taxon>Emiliania</taxon>
    </lineage>
</organism>
<proteinExistence type="predicted"/>
<evidence type="ECO:0000259" key="6">
    <source>
        <dbReference type="PROSITE" id="PS50850"/>
    </source>
</evidence>
<dbReference type="PRINTS" id="PR01035">
    <property type="entry name" value="TCRTETA"/>
</dbReference>
<dbReference type="eggNOG" id="KOG2615">
    <property type="taxonomic scope" value="Eukaryota"/>
</dbReference>
<dbReference type="EnsemblProtists" id="EOD35615">
    <property type="protein sequence ID" value="EOD35615"/>
    <property type="gene ID" value="EMIHUDRAFT_110712"/>
</dbReference>
<dbReference type="InterPro" id="IPR020846">
    <property type="entry name" value="MFS_dom"/>
</dbReference>
<feature type="transmembrane region" description="Helical" evidence="5">
    <location>
        <begin position="83"/>
        <end position="106"/>
    </location>
</feature>
<dbReference type="RefSeq" id="XP_005788044.1">
    <property type="nucleotide sequence ID" value="XM_005787987.1"/>
</dbReference>